<name>A0A2T7P0H3_POMCA</name>
<dbReference type="OrthoDB" id="10642584at2759"/>
<evidence type="ECO:0000313" key="3">
    <source>
        <dbReference type="Proteomes" id="UP000245119"/>
    </source>
</evidence>
<dbReference type="AlphaFoldDB" id="A0A2T7P0H3"/>
<feature type="region of interest" description="Disordered" evidence="1">
    <location>
        <begin position="46"/>
        <end position="82"/>
    </location>
</feature>
<evidence type="ECO:0000313" key="2">
    <source>
        <dbReference type="EMBL" id="PVD26920.1"/>
    </source>
</evidence>
<evidence type="ECO:0000256" key="1">
    <source>
        <dbReference type="SAM" id="MobiDB-lite"/>
    </source>
</evidence>
<dbReference type="Proteomes" id="UP000245119">
    <property type="component" value="Linkage Group LG7"/>
</dbReference>
<feature type="region of interest" description="Disordered" evidence="1">
    <location>
        <begin position="131"/>
        <end position="182"/>
    </location>
</feature>
<feature type="compositionally biased region" description="Basic and acidic residues" evidence="1">
    <location>
        <begin position="238"/>
        <end position="254"/>
    </location>
</feature>
<accession>A0A2T7P0H3</accession>
<protein>
    <submittedName>
        <fullName evidence="2">Uncharacterized protein</fullName>
    </submittedName>
</protein>
<keyword evidence="3" id="KW-1185">Reference proteome</keyword>
<feature type="region of interest" description="Disordered" evidence="1">
    <location>
        <begin position="219"/>
        <end position="260"/>
    </location>
</feature>
<dbReference type="EMBL" id="PZQS01000007">
    <property type="protein sequence ID" value="PVD26920.1"/>
    <property type="molecule type" value="Genomic_DNA"/>
</dbReference>
<proteinExistence type="predicted"/>
<sequence>MSDFVTYDILDYKYDEGAKLGSSQRPIYIPCGREPNPLYLRQQQEQRQQLTKKTPRKIDQSGTLSFRINNGDDKWGEDEEQREEENILISHPVSLAGAEGSDICEAEDTDSDAEVLREDSWQAEVGAKPFNINNNSITQSEDEQPLSAPLKCEEEKDFGGFDPTNNSDELQDSLKFSHSDSDLSDNQFVLDRTLPVPNPPVESRKGIGDVSLTILISGAPRYSPAEQHRTLKSPSGSGKERSSMPTVKEPERVYVESPTFTREEEEQYRFVSSRVEDYVEHDHHPTFRGLDEGAVKSMEGASGRVQPVKNL</sequence>
<gene>
    <name evidence="2" type="ORF">C0Q70_12068</name>
</gene>
<reference evidence="2 3" key="1">
    <citation type="submission" date="2018-04" db="EMBL/GenBank/DDBJ databases">
        <title>The genome of golden apple snail Pomacea canaliculata provides insight into stress tolerance and invasive adaptation.</title>
        <authorList>
            <person name="Liu C."/>
            <person name="Liu B."/>
            <person name="Ren Y."/>
            <person name="Zhang Y."/>
            <person name="Wang H."/>
            <person name="Li S."/>
            <person name="Jiang F."/>
            <person name="Yin L."/>
            <person name="Zhang G."/>
            <person name="Qian W."/>
            <person name="Fan W."/>
        </authorList>
    </citation>
    <scope>NUCLEOTIDE SEQUENCE [LARGE SCALE GENOMIC DNA]</scope>
    <source>
        <strain evidence="2">SZHN2017</strain>
        <tissue evidence="2">Muscle</tissue>
    </source>
</reference>
<comment type="caution">
    <text evidence="2">The sequence shown here is derived from an EMBL/GenBank/DDBJ whole genome shotgun (WGS) entry which is preliminary data.</text>
</comment>
<organism evidence="2 3">
    <name type="scientific">Pomacea canaliculata</name>
    <name type="common">Golden apple snail</name>
    <dbReference type="NCBI Taxonomy" id="400727"/>
    <lineage>
        <taxon>Eukaryota</taxon>
        <taxon>Metazoa</taxon>
        <taxon>Spiralia</taxon>
        <taxon>Lophotrochozoa</taxon>
        <taxon>Mollusca</taxon>
        <taxon>Gastropoda</taxon>
        <taxon>Caenogastropoda</taxon>
        <taxon>Architaenioglossa</taxon>
        <taxon>Ampullarioidea</taxon>
        <taxon>Ampullariidae</taxon>
        <taxon>Pomacea</taxon>
    </lineage>
</organism>